<evidence type="ECO:0000313" key="2">
    <source>
        <dbReference type="Proteomes" id="UP000033722"/>
    </source>
</evidence>
<name>A0A0F3Q3Q7_ANAPH</name>
<sequence>MIPSLVICARRYYCFLGGSAALQISRKSKLIRTGSVATLSYVSNDIIAQDYK</sequence>
<dbReference type="Proteomes" id="UP000033722">
    <property type="component" value="Unassembled WGS sequence"/>
</dbReference>
<reference evidence="1 2" key="1">
    <citation type="submission" date="2015-01" db="EMBL/GenBank/DDBJ databases">
        <title>Genome Sequencing of Rickettsiales.</title>
        <authorList>
            <person name="Daugherty S.C."/>
            <person name="Su Q."/>
            <person name="Abolude K."/>
            <person name="Beier-Sexton M."/>
            <person name="Carlyon J.A."/>
            <person name="Carter R."/>
            <person name="Day N.P."/>
            <person name="Dumler S.J."/>
            <person name="Dyachenko V."/>
            <person name="Godinez A."/>
            <person name="Kurtti T.J."/>
            <person name="Lichay M."/>
            <person name="Mullins K.E."/>
            <person name="Ott S."/>
            <person name="Pappas-Brown V."/>
            <person name="Paris D.H."/>
            <person name="Patel P."/>
            <person name="Richards A.L."/>
            <person name="Sadzewicz L."/>
            <person name="Sears K."/>
            <person name="Seidman D."/>
            <person name="Sengamalay N."/>
            <person name="Stenos J."/>
            <person name="Tallon L.J."/>
            <person name="Vincent G."/>
            <person name="Fraser C.M."/>
            <person name="Munderloh U."/>
            <person name="Dunning-Hotopp J.C."/>
        </authorList>
    </citation>
    <scope>NUCLEOTIDE SEQUENCE [LARGE SCALE GENOMIC DNA]</scope>
    <source>
        <strain evidence="1 2">CRT53-1</strain>
    </source>
</reference>
<dbReference type="AlphaFoldDB" id="A0A0F3Q3Q7"/>
<dbReference type="EMBL" id="LAOD01000016">
    <property type="protein sequence ID" value="KJV86079.1"/>
    <property type="molecule type" value="Genomic_DNA"/>
</dbReference>
<comment type="caution">
    <text evidence="1">The sequence shown here is derived from an EMBL/GenBank/DDBJ whole genome shotgun (WGS) entry which is preliminary data.</text>
</comment>
<accession>A0A0F3Q3Q7</accession>
<dbReference type="PATRIC" id="fig|1359157.3.peg.386"/>
<gene>
    <name evidence="1" type="ORF">APHCRT_0698</name>
</gene>
<protein>
    <submittedName>
        <fullName evidence="1">Uncharacterized protein</fullName>
    </submittedName>
</protein>
<organism evidence="1 2">
    <name type="scientific">Anaplasma phagocytophilum str. CRT53-1</name>
    <dbReference type="NCBI Taxonomy" id="1359157"/>
    <lineage>
        <taxon>Bacteria</taxon>
        <taxon>Pseudomonadati</taxon>
        <taxon>Pseudomonadota</taxon>
        <taxon>Alphaproteobacteria</taxon>
        <taxon>Rickettsiales</taxon>
        <taxon>Anaplasmataceae</taxon>
        <taxon>Anaplasma</taxon>
        <taxon>phagocytophilum group</taxon>
    </lineage>
</organism>
<proteinExistence type="predicted"/>
<evidence type="ECO:0000313" key="1">
    <source>
        <dbReference type="EMBL" id="KJV86079.1"/>
    </source>
</evidence>